<gene>
    <name evidence="5" type="primary">pxpB</name>
    <name evidence="5" type="ORF">D3H65_11130</name>
</gene>
<dbReference type="GO" id="GO:0017168">
    <property type="term" value="F:5-oxoprolinase (ATP-hydrolyzing) activity"/>
    <property type="evidence" value="ECO:0007669"/>
    <property type="project" value="UniProtKB-EC"/>
</dbReference>
<dbReference type="SMART" id="SM00796">
    <property type="entry name" value="AHS1"/>
    <property type="match status" value="1"/>
</dbReference>
<evidence type="ECO:0000313" key="5">
    <source>
        <dbReference type="EMBL" id="AXY74496.1"/>
    </source>
</evidence>
<sequence length="218" mass="23958">MGDGAVTIDLGNQLSESLNGKVLAMYQWLQQHPFEGLKDIITAYSSLTIIYDPYFLKTHYQPANTVFEWVQERIITAYHQSGPQVSGTPVKHRIPVHYGGENGADLASLAREKQLTPAEVISIHTGKLYRVYMIGFLPGFSYMAEVDERIALPRKEKPVPVTAGSVGIAGSQTGIYPFNSPGGWNIIGRTAVPMFNAQAQNPVLLKAGDEVEFYNANS</sequence>
<dbReference type="PANTHER" id="PTHR34698">
    <property type="entry name" value="5-OXOPROLINASE SUBUNIT B"/>
    <property type="match status" value="1"/>
</dbReference>
<dbReference type="AlphaFoldDB" id="A0A3B7MNH6"/>
<dbReference type="SUPFAM" id="SSF50891">
    <property type="entry name" value="Cyclophilin-like"/>
    <property type="match status" value="1"/>
</dbReference>
<evidence type="ECO:0000259" key="4">
    <source>
        <dbReference type="SMART" id="SM00796"/>
    </source>
</evidence>
<name>A0A3B7MNH6_9BACT</name>
<evidence type="ECO:0000256" key="2">
    <source>
        <dbReference type="ARBA" id="ARBA00022801"/>
    </source>
</evidence>
<dbReference type="KEGG" id="pseg:D3H65_11130"/>
<dbReference type="NCBIfam" id="TIGR00370">
    <property type="entry name" value="5-oxoprolinase subunit PxpB"/>
    <property type="match status" value="1"/>
</dbReference>
<dbReference type="Gene3D" id="2.40.100.10">
    <property type="entry name" value="Cyclophilin-like"/>
    <property type="match status" value="1"/>
</dbReference>
<dbReference type="PANTHER" id="PTHR34698:SF2">
    <property type="entry name" value="5-OXOPROLINASE SUBUNIT B"/>
    <property type="match status" value="1"/>
</dbReference>
<keyword evidence="1" id="KW-0547">Nucleotide-binding</keyword>
<dbReference type="Pfam" id="PF02682">
    <property type="entry name" value="CT_C_D"/>
    <property type="match status" value="1"/>
</dbReference>
<evidence type="ECO:0000313" key="6">
    <source>
        <dbReference type="Proteomes" id="UP000263900"/>
    </source>
</evidence>
<dbReference type="InterPro" id="IPR003833">
    <property type="entry name" value="CT_C_D"/>
</dbReference>
<evidence type="ECO:0000256" key="3">
    <source>
        <dbReference type="ARBA" id="ARBA00022840"/>
    </source>
</evidence>
<dbReference type="Gene3D" id="3.30.1360.40">
    <property type="match status" value="1"/>
</dbReference>
<accession>A0A3B7MNH6</accession>
<organism evidence="5 6">
    <name type="scientific">Paraflavitalea soli</name>
    <dbReference type="NCBI Taxonomy" id="2315862"/>
    <lineage>
        <taxon>Bacteria</taxon>
        <taxon>Pseudomonadati</taxon>
        <taxon>Bacteroidota</taxon>
        <taxon>Chitinophagia</taxon>
        <taxon>Chitinophagales</taxon>
        <taxon>Chitinophagaceae</taxon>
        <taxon>Paraflavitalea</taxon>
    </lineage>
</organism>
<feature type="domain" description="Carboxyltransferase" evidence="4">
    <location>
        <begin position="1"/>
        <end position="205"/>
    </location>
</feature>
<dbReference type="EMBL" id="CP032157">
    <property type="protein sequence ID" value="AXY74496.1"/>
    <property type="molecule type" value="Genomic_DNA"/>
</dbReference>
<evidence type="ECO:0000256" key="1">
    <source>
        <dbReference type="ARBA" id="ARBA00022741"/>
    </source>
</evidence>
<dbReference type="InterPro" id="IPR010016">
    <property type="entry name" value="PxpB"/>
</dbReference>
<dbReference type="EC" id="3.5.2.9" evidence="5"/>
<dbReference type="GO" id="GO:0005524">
    <property type="term" value="F:ATP binding"/>
    <property type="evidence" value="ECO:0007669"/>
    <property type="project" value="UniProtKB-KW"/>
</dbReference>
<dbReference type="Proteomes" id="UP000263900">
    <property type="component" value="Chromosome"/>
</dbReference>
<reference evidence="5 6" key="1">
    <citation type="submission" date="2018-09" db="EMBL/GenBank/DDBJ databases">
        <title>Genome sequencing of strain 6GH32-13.</title>
        <authorList>
            <person name="Weon H.-Y."/>
            <person name="Heo J."/>
            <person name="Kwon S.-W."/>
        </authorList>
    </citation>
    <scope>NUCLEOTIDE SEQUENCE [LARGE SCALE GENOMIC DNA]</scope>
    <source>
        <strain evidence="5 6">5GH32-13</strain>
    </source>
</reference>
<dbReference type="SUPFAM" id="SSF160467">
    <property type="entry name" value="PH0987 N-terminal domain-like"/>
    <property type="match status" value="1"/>
</dbReference>
<keyword evidence="6" id="KW-1185">Reference proteome</keyword>
<dbReference type="OrthoDB" id="9778567at2"/>
<keyword evidence="3" id="KW-0067">ATP-binding</keyword>
<keyword evidence="2 5" id="KW-0378">Hydrolase</keyword>
<dbReference type="InterPro" id="IPR029000">
    <property type="entry name" value="Cyclophilin-like_dom_sf"/>
</dbReference>
<proteinExistence type="predicted"/>
<protein>
    <submittedName>
        <fullName evidence="5">5-oxoprolinase subunit PxpB</fullName>
        <ecNumber evidence="5">3.5.2.9</ecNumber>
    </submittedName>
</protein>